<sequence length="247" mass="29231">MVLITIIRVLFTDIPFYLWLNQLSENHFPRIPSEWKLINPYSSNQYINCAGKDVYGGFNIFFGSSQIIGNFFNFPIHTHMRVNFTIYYIDSWDNHTLTLQLDNNYYFYSKDYYTERYDLCGSSLWKDDFEQVSIVQLHKDNSLTVSMRVNLDQAPDDESYGFREFTIELNVYYNCAEFYTECNFQGQVIKICNRQPNLTRSSQPTQIKSVRVPVRGRVILQSINYGKLELTEDLNCINEFTFPKYIP</sequence>
<accession>A0A8S1P065</accession>
<keyword evidence="2" id="KW-1185">Reference proteome</keyword>
<dbReference type="OrthoDB" id="282595at2759"/>
<dbReference type="AlphaFoldDB" id="A0A8S1P065"/>
<dbReference type="PANTHER" id="PTHR39767:SF2">
    <property type="entry name" value="CHROMOSOME UNDETERMINED SCAFFOLD_1, WHOLE GENOME SHOTGUN SEQUENCE"/>
    <property type="match status" value="1"/>
</dbReference>
<gene>
    <name evidence="1" type="ORF">PSON_ATCC_30995.1.T0650012</name>
</gene>
<evidence type="ECO:0000313" key="1">
    <source>
        <dbReference type="EMBL" id="CAD8095633.1"/>
    </source>
</evidence>
<dbReference type="PANTHER" id="PTHR39767">
    <property type="entry name" value="CALCIUM/CALMODULIN-BINDING MEMBRANE PROTEIN PCM4-RELATED"/>
    <property type="match status" value="1"/>
</dbReference>
<dbReference type="Proteomes" id="UP000692954">
    <property type="component" value="Unassembled WGS sequence"/>
</dbReference>
<name>A0A8S1P065_9CILI</name>
<comment type="caution">
    <text evidence="1">The sequence shown here is derived from an EMBL/GenBank/DDBJ whole genome shotgun (WGS) entry which is preliminary data.</text>
</comment>
<proteinExistence type="predicted"/>
<evidence type="ECO:0000313" key="2">
    <source>
        <dbReference type="Proteomes" id="UP000692954"/>
    </source>
</evidence>
<dbReference type="EMBL" id="CAJJDN010000065">
    <property type="protein sequence ID" value="CAD8095633.1"/>
    <property type="molecule type" value="Genomic_DNA"/>
</dbReference>
<reference evidence="1" key="1">
    <citation type="submission" date="2021-01" db="EMBL/GenBank/DDBJ databases">
        <authorList>
            <consortium name="Genoscope - CEA"/>
            <person name="William W."/>
        </authorList>
    </citation>
    <scope>NUCLEOTIDE SEQUENCE</scope>
</reference>
<organism evidence="1 2">
    <name type="scientific">Paramecium sonneborni</name>
    <dbReference type="NCBI Taxonomy" id="65129"/>
    <lineage>
        <taxon>Eukaryota</taxon>
        <taxon>Sar</taxon>
        <taxon>Alveolata</taxon>
        <taxon>Ciliophora</taxon>
        <taxon>Intramacronucleata</taxon>
        <taxon>Oligohymenophorea</taxon>
        <taxon>Peniculida</taxon>
        <taxon>Parameciidae</taxon>
        <taxon>Paramecium</taxon>
    </lineage>
</organism>
<protein>
    <submittedName>
        <fullName evidence="1">Uncharacterized protein</fullName>
    </submittedName>
</protein>